<organism evidence="6">
    <name type="scientific">Micromonospora rosaria</name>
    <dbReference type="NCBI Taxonomy" id="47874"/>
    <lineage>
        <taxon>Bacteria</taxon>
        <taxon>Bacillati</taxon>
        <taxon>Actinomycetota</taxon>
        <taxon>Actinomycetes</taxon>
        <taxon>Micromonosporales</taxon>
        <taxon>Micromonosporaceae</taxon>
        <taxon>Micromonospora</taxon>
    </lineage>
</organism>
<dbReference type="InterPro" id="IPR000524">
    <property type="entry name" value="Tscrpt_reg_HTH_GntR"/>
</dbReference>
<feature type="region of interest" description="Disordered" evidence="4">
    <location>
        <begin position="27"/>
        <end position="48"/>
    </location>
</feature>
<evidence type="ECO:0000259" key="5">
    <source>
        <dbReference type="PROSITE" id="PS50949"/>
    </source>
</evidence>
<dbReference type="InterPro" id="IPR036390">
    <property type="entry name" value="WH_DNA-bd_sf"/>
</dbReference>
<sequence>MADVTERDWRPRYVQLAEELRDRIVNGELPAGSPLPSEPELAARTGMSRTSVRNALRELREWGLVRAEQGRGTFVRAPKVRVTRRNIERYQWEKDRVHQPEEMRRQKGGTEYDTGLEVHQLQFHAEYSTVDASEEIAATFKVQAGTKLLRRMYWTSAKTEDAPLSMSVSYLIYDAVAKNPALLDDKNEPWPGGTHHQLSTIGVEVDHVSDHVIARPPTPSEVEILRTEPGDWILSIRKISTGVDGKVVEVADAVYPADRTELVYGIKLHPWEKK</sequence>
<reference evidence="6" key="1">
    <citation type="submission" date="2004-12" db="EMBL/GenBank/DDBJ databases">
        <authorList>
            <person name="Hosted T.J."/>
            <person name="Horan A.C."/>
            <person name="Wang T.X."/>
        </authorList>
    </citation>
    <scope>NUCLEOTIDE SEQUENCE</scope>
    <source>
        <strain evidence="6">SCC2095</strain>
        <plasmid evidence="6">pMR2</plasmid>
    </source>
</reference>
<dbReference type="PROSITE" id="PS50949">
    <property type="entry name" value="HTH_GNTR"/>
    <property type="match status" value="1"/>
</dbReference>
<dbReference type="SUPFAM" id="SSF64288">
    <property type="entry name" value="Chorismate lyase-like"/>
    <property type="match status" value="1"/>
</dbReference>
<evidence type="ECO:0000313" key="6">
    <source>
        <dbReference type="EMBL" id="AAX39005.1"/>
    </source>
</evidence>
<dbReference type="Gene3D" id="3.40.1410.10">
    <property type="entry name" value="Chorismate lyase-like"/>
    <property type="match status" value="1"/>
</dbReference>
<dbReference type="Pfam" id="PF00392">
    <property type="entry name" value="GntR"/>
    <property type="match status" value="1"/>
</dbReference>
<keyword evidence="1" id="KW-0805">Transcription regulation</keyword>
<dbReference type="PRINTS" id="PR00035">
    <property type="entry name" value="HTHGNTR"/>
</dbReference>
<accession>Q58T00</accession>
<dbReference type="InterPro" id="IPR028978">
    <property type="entry name" value="Chorismate_lyase_/UTRA_dom_sf"/>
</dbReference>
<dbReference type="AlphaFoldDB" id="Q58T00"/>
<evidence type="ECO:0000256" key="3">
    <source>
        <dbReference type="ARBA" id="ARBA00023163"/>
    </source>
</evidence>
<geneLocation type="plasmid" evidence="6">
    <name>pMR2</name>
</geneLocation>
<protein>
    <submittedName>
        <fullName evidence="6">KorR</fullName>
    </submittedName>
</protein>
<name>Q58T00_9ACTN</name>
<dbReference type="Gene3D" id="1.10.10.10">
    <property type="entry name" value="Winged helix-like DNA-binding domain superfamily/Winged helix DNA-binding domain"/>
    <property type="match status" value="1"/>
</dbReference>
<keyword evidence="3" id="KW-0804">Transcription</keyword>
<evidence type="ECO:0000256" key="2">
    <source>
        <dbReference type="ARBA" id="ARBA00023125"/>
    </source>
</evidence>
<proteinExistence type="predicted"/>
<reference evidence="6" key="2">
    <citation type="journal article" date="2005" name="Plasmid">
        <title>Characterization of the Micromonospora rosaria pMR2 plasmid and development of a high G+C codon optimized integrase for site-specific integration.</title>
        <authorList>
            <person name="Hosted T.J.Jr."/>
            <person name="Wang T."/>
            <person name="Horan A.C."/>
        </authorList>
    </citation>
    <scope>NUCLEOTIDE SEQUENCE</scope>
    <source>
        <strain evidence="6">SCC2095</strain>
        <plasmid evidence="6">pMR2</plasmid>
    </source>
</reference>
<keyword evidence="6" id="KW-0614">Plasmid</keyword>
<feature type="domain" description="HTH gntR-type" evidence="5">
    <location>
        <begin position="10"/>
        <end position="78"/>
    </location>
</feature>
<dbReference type="InterPro" id="IPR050679">
    <property type="entry name" value="Bact_HTH_transcr_reg"/>
</dbReference>
<dbReference type="GO" id="GO:0003700">
    <property type="term" value="F:DNA-binding transcription factor activity"/>
    <property type="evidence" value="ECO:0007669"/>
    <property type="project" value="InterPro"/>
</dbReference>
<dbReference type="SUPFAM" id="SSF46785">
    <property type="entry name" value="Winged helix' DNA-binding domain"/>
    <property type="match status" value="1"/>
</dbReference>
<gene>
    <name evidence="6" type="primary">korR</name>
</gene>
<evidence type="ECO:0000256" key="4">
    <source>
        <dbReference type="SAM" id="MobiDB-lite"/>
    </source>
</evidence>
<dbReference type="GO" id="GO:0003677">
    <property type="term" value="F:DNA binding"/>
    <property type="evidence" value="ECO:0007669"/>
    <property type="project" value="UniProtKB-KW"/>
</dbReference>
<dbReference type="SMART" id="SM00345">
    <property type="entry name" value="HTH_GNTR"/>
    <property type="match status" value="1"/>
</dbReference>
<dbReference type="CDD" id="cd07377">
    <property type="entry name" value="WHTH_GntR"/>
    <property type="match status" value="1"/>
</dbReference>
<dbReference type="InterPro" id="IPR036388">
    <property type="entry name" value="WH-like_DNA-bd_sf"/>
</dbReference>
<dbReference type="InterPro" id="IPR011663">
    <property type="entry name" value="UTRA"/>
</dbReference>
<dbReference type="GO" id="GO:0045892">
    <property type="term" value="P:negative regulation of DNA-templated transcription"/>
    <property type="evidence" value="ECO:0007669"/>
    <property type="project" value="TreeGrafter"/>
</dbReference>
<evidence type="ECO:0000256" key="1">
    <source>
        <dbReference type="ARBA" id="ARBA00023015"/>
    </source>
</evidence>
<dbReference type="PANTHER" id="PTHR44846:SF17">
    <property type="entry name" value="GNTR-FAMILY TRANSCRIPTIONAL REGULATOR"/>
    <property type="match status" value="1"/>
</dbReference>
<dbReference type="EMBL" id="AY860110">
    <property type="protein sequence ID" value="AAX39005.1"/>
    <property type="molecule type" value="Genomic_DNA"/>
</dbReference>
<dbReference type="SMART" id="SM00866">
    <property type="entry name" value="UTRA"/>
    <property type="match status" value="1"/>
</dbReference>
<keyword evidence="2" id="KW-0238">DNA-binding</keyword>
<dbReference type="PANTHER" id="PTHR44846">
    <property type="entry name" value="MANNOSYL-D-GLYCERATE TRANSPORT/METABOLISM SYSTEM REPRESSOR MNGR-RELATED"/>
    <property type="match status" value="1"/>
</dbReference>
<dbReference type="Pfam" id="PF07702">
    <property type="entry name" value="UTRA"/>
    <property type="match status" value="1"/>
</dbReference>